<proteinExistence type="predicted"/>
<feature type="active site" description="Proton donor" evidence="3">
    <location>
        <position position="108"/>
    </location>
</feature>
<accession>A0A4P9Z2J0</accession>
<dbReference type="PRINTS" id="PR00737">
    <property type="entry name" value="GLHYDRLASE16"/>
</dbReference>
<keyword evidence="5" id="KW-0430">Lectin</keyword>
<evidence type="ECO:0000259" key="4">
    <source>
        <dbReference type="PROSITE" id="PS51762"/>
    </source>
</evidence>
<dbReference type="GO" id="GO:0005975">
    <property type="term" value="P:carbohydrate metabolic process"/>
    <property type="evidence" value="ECO:0007669"/>
    <property type="project" value="InterPro"/>
</dbReference>
<dbReference type="InterPro" id="IPR013320">
    <property type="entry name" value="ConA-like_dom_sf"/>
</dbReference>
<feature type="domain" description="GH16" evidence="4">
    <location>
        <begin position="8"/>
        <end position="221"/>
    </location>
</feature>
<gene>
    <name evidence="5" type="ORF">SYNPS1DRAFT_21554</name>
</gene>
<protein>
    <submittedName>
        <fullName evidence="5">Concanavalin A-like lectin/glucanase domain-containing protein</fullName>
    </submittedName>
</protein>
<evidence type="ECO:0000313" key="6">
    <source>
        <dbReference type="Proteomes" id="UP000278143"/>
    </source>
</evidence>
<evidence type="ECO:0000313" key="5">
    <source>
        <dbReference type="EMBL" id="RKP26747.1"/>
    </source>
</evidence>
<keyword evidence="2" id="KW-0326">Glycosidase</keyword>
<dbReference type="InterPro" id="IPR044791">
    <property type="entry name" value="Beta-glucanase/XTH"/>
</dbReference>
<dbReference type="OrthoDB" id="4781at2759"/>
<dbReference type="PANTHER" id="PTHR31062">
    <property type="entry name" value="XYLOGLUCAN ENDOTRANSGLUCOSYLASE/HYDROLASE PROTEIN 8-RELATED"/>
    <property type="match status" value="1"/>
</dbReference>
<dbReference type="GO" id="GO:0030246">
    <property type="term" value="F:carbohydrate binding"/>
    <property type="evidence" value="ECO:0007669"/>
    <property type="project" value="UniProtKB-KW"/>
</dbReference>
<dbReference type="GO" id="GO:0004553">
    <property type="term" value="F:hydrolase activity, hydrolyzing O-glycosyl compounds"/>
    <property type="evidence" value="ECO:0007669"/>
    <property type="project" value="InterPro"/>
</dbReference>
<dbReference type="EMBL" id="KZ989344">
    <property type="protein sequence ID" value="RKP26747.1"/>
    <property type="molecule type" value="Genomic_DNA"/>
</dbReference>
<keyword evidence="1" id="KW-0378">Hydrolase</keyword>
<evidence type="ECO:0000256" key="1">
    <source>
        <dbReference type="ARBA" id="ARBA00022801"/>
    </source>
</evidence>
<dbReference type="SUPFAM" id="SSF49899">
    <property type="entry name" value="Concanavalin A-like lectins/glucanases"/>
    <property type="match status" value="1"/>
</dbReference>
<dbReference type="InterPro" id="IPR000757">
    <property type="entry name" value="Beta-glucanase-like"/>
</dbReference>
<dbReference type="InterPro" id="IPR008264">
    <property type="entry name" value="Beta_glucanase"/>
</dbReference>
<sequence length="221" mass="25114">MYATNLTAEQSASCSPIIYNFDRSEDLAEFVDPSFENNFCQENAFLDQGNLVLRLTSRCGPSIGPSFEYRTGKVEARLRTGSTSGVVTSLYLRSGTGPDGSQDEVDIEFVGQDPNQFQSFYWVDGKRGQNDPIYHDTGSDTSENYRVYGIDYQADEVSWLLDGQVIRTLRREDANMFPTQSMRFKITIWDGSDYDNWAGKSNPSNFPQYAYFDWIKFTPSC</sequence>
<evidence type="ECO:0000256" key="3">
    <source>
        <dbReference type="PIRSR" id="PIRSR608264-1"/>
    </source>
</evidence>
<dbReference type="Proteomes" id="UP000278143">
    <property type="component" value="Unassembled WGS sequence"/>
</dbReference>
<dbReference type="PROSITE" id="PS51762">
    <property type="entry name" value="GH16_2"/>
    <property type="match status" value="1"/>
</dbReference>
<dbReference type="Gene3D" id="2.60.120.200">
    <property type="match status" value="1"/>
</dbReference>
<organism evidence="5 6">
    <name type="scientific">Syncephalis pseudoplumigaleata</name>
    <dbReference type="NCBI Taxonomy" id="1712513"/>
    <lineage>
        <taxon>Eukaryota</taxon>
        <taxon>Fungi</taxon>
        <taxon>Fungi incertae sedis</taxon>
        <taxon>Zoopagomycota</taxon>
        <taxon>Zoopagomycotina</taxon>
        <taxon>Zoopagomycetes</taxon>
        <taxon>Zoopagales</taxon>
        <taxon>Piptocephalidaceae</taxon>
        <taxon>Syncephalis</taxon>
    </lineage>
</organism>
<feature type="active site" description="Nucleophile" evidence="3">
    <location>
        <position position="104"/>
    </location>
</feature>
<keyword evidence="6" id="KW-1185">Reference proteome</keyword>
<reference evidence="6" key="1">
    <citation type="journal article" date="2018" name="Nat. Microbiol.">
        <title>Leveraging single-cell genomics to expand the fungal tree of life.</title>
        <authorList>
            <person name="Ahrendt S.R."/>
            <person name="Quandt C.A."/>
            <person name="Ciobanu D."/>
            <person name="Clum A."/>
            <person name="Salamov A."/>
            <person name="Andreopoulos B."/>
            <person name="Cheng J.F."/>
            <person name="Woyke T."/>
            <person name="Pelin A."/>
            <person name="Henrissat B."/>
            <person name="Reynolds N.K."/>
            <person name="Benny G.L."/>
            <person name="Smith M.E."/>
            <person name="James T.Y."/>
            <person name="Grigoriev I.V."/>
        </authorList>
    </citation>
    <scope>NUCLEOTIDE SEQUENCE [LARGE SCALE GENOMIC DNA]</scope>
    <source>
        <strain evidence="6">Benny S71-1</strain>
    </source>
</reference>
<name>A0A4P9Z2J0_9FUNG</name>
<dbReference type="Pfam" id="PF00722">
    <property type="entry name" value="Glyco_hydro_16"/>
    <property type="match status" value="1"/>
</dbReference>
<evidence type="ECO:0000256" key="2">
    <source>
        <dbReference type="ARBA" id="ARBA00023295"/>
    </source>
</evidence>
<dbReference type="AlphaFoldDB" id="A0A4P9Z2J0"/>